<evidence type="ECO:0000256" key="3">
    <source>
        <dbReference type="SAM" id="SignalP"/>
    </source>
</evidence>
<proteinExistence type="predicted"/>
<name>A0A9C5Z0R6_9MUSC</name>
<organism evidence="4 5">
    <name type="scientific">Glossina fuscipes</name>
    <dbReference type="NCBI Taxonomy" id="7396"/>
    <lineage>
        <taxon>Eukaryota</taxon>
        <taxon>Metazoa</taxon>
        <taxon>Ecdysozoa</taxon>
        <taxon>Arthropoda</taxon>
        <taxon>Hexapoda</taxon>
        <taxon>Insecta</taxon>
        <taxon>Pterygota</taxon>
        <taxon>Neoptera</taxon>
        <taxon>Endopterygota</taxon>
        <taxon>Diptera</taxon>
        <taxon>Brachycera</taxon>
        <taxon>Muscomorpha</taxon>
        <taxon>Hippoboscoidea</taxon>
        <taxon>Glossinidae</taxon>
        <taxon>Glossina</taxon>
    </lineage>
</organism>
<feature type="signal peptide" evidence="3">
    <location>
        <begin position="1"/>
        <end position="16"/>
    </location>
</feature>
<evidence type="ECO:0000313" key="4">
    <source>
        <dbReference type="Proteomes" id="UP000092443"/>
    </source>
</evidence>
<evidence type="ECO:0000256" key="1">
    <source>
        <dbReference type="PROSITE-ProRule" id="PRU00497"/>
    </source>
</evidence>
<feature type="region of interest" description="Disordered" evidence="2">
    <location>
        <begin position="134"/>
        <end position="176"/>
    </location>
</feature>
<dbReference type="Proteomes" id="UP000092443">
    <property type="component" value="Unplaced"/>
</dbReference>
<dbReference type="GO" id="GO:0008010">
    <property type="term" value="F:structural constituent of chitin-based larval cuticle"/>
    <property type="evidence" value="ECO:0007669"/>
    <property type="project" value="TreeGrafter"/>
</dbReference>
<evidence type="ECO:0000256" key="2">
    <source>
        <dbReference type="SAM" id="MobiDB-lite"/>
    </source>
</evidence>
<keyword evidence="3" id="KW-0732">Signal</keyword>
<feature type="chain" id="PRO_5039433927" evidence="3">
    <location>
        <begin position="17"/>
        <end position="176"/>
    </location>
</feature>
<dbReference type="GeneID" id="119636404"/>
<dbReference type="PANTHER" id="PTHR10380">
    <property type="entry name" value="CUTICLE PROTEIN"/>
    <property type="match status" value="1"/>
</dbReference>
<evidence type="ECO:0000313" key="5">
    <source>
        <dbReference type="RefSeq" id="XP_037887649.1"/>
    </source>
</evidence>
<keyword evidence="4" id="KW-1185">Reference proteome</keyword>
<dbReference type="Pfam" id="PF00379">
    <property type="entry name" value="Chitin_bind_4"/>
    <property type="match status" value="1"/>
</dbReference>
<dbReference type="PANTHER" id="PTHR10380:SF237">
    <property type="entry name" value="CUTICULAR PROTEIN 65AU, ISOFORM A-RELATED"/>
    <property type="match status" value="1"/>
</dbReference>
<dbReference type="GO" id="GO:0062129">
    <property type="term" value="C:chitin-based extracellular matrix"/>
    <property type="evidence" value="ECO:0007669"/>
    <property type="project" value="TreeGrafter"/>
</dbReference>
<protein>
    <submittedName>
        <fullName evidence="5">Larval cuticle protein 2-like</fullName>
    </submittedName>
</protein>
<feature type="compositionally biased region" description="Basic and acidic residues" evidence="2">
    <location>
        <begin position="152"/>
        <end position="169"/>
    </location>
</feature>
<gene>
    <name evidence="5" type="primary">LOC119636404</name>
</gene>
<accession>A0A9C5Z0R6</accession>
<dbReference type="KEGG" id="gfs:119636404"/>
<feature type="compositionally biased region" description="Basic residues" evidence="2">
    <location>
        <begin position="138"/>
        <end position="151"/>
    </location>
</feature>
<dbReference type="AlphaFoldDB" id="A0A9C5Z0R6"/>
<keyword evidence="1" id="KW-0193">Cuticle</keyword>
<dbReference type="InterPro" id="IPR000618">
    <property type="entry name" value="Insect_cuticle"/>
</dbReference>
<sequence length="176" mass="20535">MFKFVIVCALIASAAAVHEELHHDEHHYDNHHSNSDDVHAELKSYHSDVHHKGFEYAFETSNHIRAAAHGDEHGNVQGDFEWVDPHGEHIAVKYGADEHGYHPESHVLPTPHPIPDYILRSIEYINAHPYHEPEHHEHHQAHHEQAHHHQQHHEPVHHHEPVYHQDSHSHYGQKKI</sequence>
<dbReference type="PROSITE" id="PS51155">
    <property type="entry name" value="CHIT_BIND_RR_2"/>
    <property type="match status" value="1"/>
</dbReference>
<dbReference type="InterPro" id="IPR050468">
    <property type="entry name" value="Cuticle_Struct_Prot"/>
</dbReference>
<reference evidence="5" key="1">
    <citation type="submission" date="2025-08" db="UniProtKB">
        <authorList>
            <consortium name="RefSeq"/>
        </authorList>
    </citation>
    <scope>IDENTIFICATION</scope>
    <source>
        <tissue evidence="5">Whole body pupa</tissue>
    </source>
</reference>
<dbReference type="RefSeq" id="XP_037887649.1">
    <property type="nucleotide sequence ID" value="XM_038031721.1"/>
</dbReference>